<keyword evidence="1" id="KW-0732">Signal</keyword>
<dbReference type="EMBL" id="CATKSH010000006">
    <property type="protein sequence ID" value="CAI9120454.1"/>
    <property type="molecule type" value="Genomic_DNA"/>
</dbReference>
<proteinExistence type="predicted"/>
<evidence type="ECO:0000313" key="2">
    <source>
        <dbReference type="EMBL" id="CAI9120454.1"/>
    </source>
</evidence>
<dbReference type="AlphaFoldDB" id="A0AA35UQV6"/>
<evidence type="ECO:0000256" key="1">
    <source>
        <dbReference type="SAM" id="SignalP"/>
    </source>
</evidence>
<comment type="caution">
    <text evidence="2">The sequence shown here is derived from an EMBL/GenBank/DDBJ whole genome shotgun (WGS) entry which is preliminary data.</text>
</comment>
<keyword evidence="3" id="KW-1185">Reference proteome</keyword>
<feature type="chain" id="PRO_5041203962" evidence="1">
    <location>
        <begin position="19"/>
        <end position="418"/>
    </location>
</feature>
<protein>
    <submittedName>
        <fullName evidence="2">Uncharacterized protein</fullName>
    </submittedName>
</protein>
<sequence>MRRFTLLFALSLPSLALAQTAPQPIGPTGLPVPIGPGVIWSPDMWKAAFEGYVTTSNGAATNTALKYPILTGGSATGTDLSAATVVPFSGASSVGLGKRLGETASVQDFAAAADGVTPDDAAVLAAFATSPVPEVNFPYTARGYFLATGMPNNTLGIYRLNGNAFSGAGVGTPETGASRFNATYTNPYNVTTNLKYEFDPAALPEKNNVTNQGISVECRPNRPNPGNPNPNRNWVACMYRGMDTGTGGAPGTSINSEVDNDVLNLSSNSGTDYEIDVNFNGRVLDGGVSRALFLTGGGGAGNNTTSVALDIMHSAYDGSWLPWTTGISIREATDEIELYRTQAIEAGYFLRAFDQNGAELSHLDKMGNLSVQGLQLMASSTPTVGTGCKKGTISFDDSYLYVCTSALTYKRVALGAMQ</sequence>
<evidence type="ECO:0000313" key="3">
    <source>
        <dbReference type="Proteomes" id="UP001176960"/>
    </source>
</evidence>
<feature type="signal peptide" evidence="1">
    <location>
        <begin position="1"/>
        <end position="18"/>
    </location>
</feature>
<dbReference type="RefSeq" id="WP_289843527.1">
    <property type="nucleotide sequence ID" value="NZ_CATKSH010000006.1"/>
</dbReference>
<organism evidence="2 3">
    <name type="scientific">Brytella acorum</name>
    <dbReference type="NCBI Taxonomy" id="2959299"/>
    <lineage>
        <taxon>Bacteria</taxon>
        <taxon>Pseudomonadati</taxon>
        <taxon>Pseudomonadota</taxon>
        <taxon>Alphaproteobacteria</taxon>
        <taxon>Acetobacterales</taxon>
        <taxon>Acetobacteraceae</taxon>
        <taxon>Brytella</taxon>
    </lineage>
</organism>
<reference evidence="2" key="1">
    <citation type="submission" date="2023-03" db="EMBL/GenBank/DDBJ databases">
        <authorList>
            <person name="Cleenwerck I."/>
        </authorList>
    </citation>
    <scope>NUCLEOTIDE SEQUENCE</scope>
    <source>
        <strain evidence="2">LMG 32879</strain>
    </source>
</reference>
<name>A0AA35UQV6_9PROT</name>
<gene>
    <name evidence="2" type="ORF">LMG32879_001287</name>
</gene>
<accession>A0AA35UQV6</accession>
<dbReference type="Proteomes" id="UP001176960">
    <property type="component" value="Unassembled WGS sequence"/>
</dbReference>